<dbReference type="InterPro" id="IPR038975">
    <property type="entry name" value="THNL"/>
</dbReference>
<accession>A0ABD1UKI6</accession>
<feature type="transmembrane region" description="Helical" evidence="1">
    <location>
        <begin position="7"/>
        <end position="30"/>
    </location>
</feature>
<evidence type="ECO:0000313" key="3">
    <source>
        <dbReference type="Proteomes" id="UP001604336"/>
    </source>
</evidence>
<evidence type="ECO:0008006" key="4">
    <source>
        <dbReference type="Google" id="ProtNLM"/>
    </source>
</evidence>
<keyword evidence="1" id="KW-0472">Membrane</keyword>
<keyword evidence="3" id="KW-1185">Reference proteome</keyword>
<dbReference type="PANTHER" id="PTHR36312:SF2">
    <property type="entry name" value="THIONIN-LIKE PROTEIN"/>
    <property type="match status" value="1"/>
</dbReference>
<comment type="caution">
    <text evidence="2">The sequence shown here is derived from an EMBL/GenBank/DDBJ whole genome shotgun (WGS) entry which is preliminary data.</text>
</comment>
<dbReference type="EMBL" id="JBFOLK010000003">
    <property type="protein sequence ID" value="KAL2525512.1"/>
    <property type="molecule type" value="Genomic_DNA"/>
</dbReference>
<dbReference type="AlphaFoldDB" id="A0ABD1UKI6"/>
<protein>
    <recommendedName>
        <fullName evidence="4">Thionin-like protein</fullName>
    </recommendedName>
</protein>
<organism evidence="2 3">
    <name type="scientific">Abeliophyllum distichum</name>
    <dbReference type="NCBI Taxonomy" id="126358"/>
    <lineage>
        <taxon>Eukaryota</taxon>
        <taxon>Viridiplantae</taxon>
        <taxon>Streptophyta</taxon>
        <taxon>Embryophyta</taxon>
        <taxon>Tracheophyta</taxon>
        <taxon>Spermatophyta</taxon>
        <taxon>Magnoliopsida</taxon>
        <taxon>eudicotyledons</taxon>
        <taxon>Gunneridae</taxon>
        <taxon>Pentapetalae</taxon>
        <taxon>asterids</taxon>
        <taxon>lamiids</taxon>
        <taxon>Lamiales</taxon>
        <taxon>Oleaceae</taxon>
        <taxon>Forsythieae</taxon>
        <taxon>Abeliophyllum</taxon>
    </lineage>
</organism>
<keyword evidence="1" id="KW-1133">Transmembrane helix</keyword>
<keyword evidence="1" id="KW-0812">Transmembrane</keyword>
<proteinExistence type="predicted"/>
<name>A0ABD1UKI6_9LAMI</name>
<evidence type="ECO:0000313" key="2">
    <source>
        <dbReference type="EMBL" id="KAL2525512.1"/>
    </source>
</evidence>
<reference evidence="3" key="1">
    <citation type="submission" date="2024-07" db="EMBL/GenBank/DDBJ databases">
        <title>Two chromosome-level genome assemblies of Korean endemic species Abeliophyllum distichum and Forsythia ovata (Oleaceae).</title>
        <authorList>
            <person name="Jang H."/>
        </authorList>
    </citation>
    <scope>NUCLEOTIDE SEQUENCE [LARGE SCALE GENOMIC DNA]</scope>
</reference>
<dbReference type="PANTHER" id="PTHR36312">
    <property type="entry name" value="THIONIN-LIKE PROTEIN 1"/>
    <property type="match status" value="1"/>
</dbReference>
<evidence type="ECO:0000256" key="1">
    <source>
        <dbReference type="SAM" id="Phobius"/>
    </source>
</evidence>
<dbReference type="Proteomes" id="UP001604336">
    <property type="component" value="Unassembled WGS sequence"/>
</dbReference>
<gene>
    <name evidence="2" type="ORF">Adt_10566</name>
</gene>
<sequence length="108" mass="12091">MECNRGGIYRLMVVLMPLMLTSVVVAPDIYGCWGGCFNECFIGSHKIPSKSFACHLKCLDSCVPRSATDYQYYCQIGCSLKRCIFVSYDGALMEKCFGKCTDICKKII</sequence>